<keyword evidence="3" id="KW-1185">Reference proteome</keyword>
<evidence type="ECO:0000313" key="3">
    <source>
        <dbReference type="Proteomes" id="UP001642405"/>
    </source>
</evidence>
<dbReference type="Proteomes" id="UP001642405">
    <property type="component" value="Unassembled WGS sequence"/>
</dbReference>
<feature type="region of interest" description="Disordered" evidence="1">
    <location>
        <begin position="180"/>
        <end position="199"/>
    </location>
</feature>
<organism evidence="2 3">
    <name type="scientific">Sporothrix curviconia</name>
    <dbReference type="NCBI Taxonomy" id="1260050"/>
    <lineage>
        <taxon>Eukaryota</taxon>
        <taxon>Fungi</taxon>
        <taxon>Dikarya</taxon>
        <taxon>Ascomycota</taxon>
        <taxon>Pezizomycotina</taxon>
        <taxon>Sordariomycetes</taxon>
        <taxon>Sordariomycetidae</taxon>
        <taxon>Ophiostomatales</taxon>
        <taxon>Ophiostomataceae</taxon>
        <taxon>Sporothrix</taxon>
    </lineage>
</organism>
<gene>
    <name evidence="2" type="ORF">SCUCBS95973_003794</name>
</gene>
<accession>A0ABP0BIB1</accession>
<dbReference type="Gene3D" id="1.10.510.10">
    <property type="entry name" value="Transferase(Phosphotransferase) domain 1"/>
    <property type="match status" value="1"/>
</dbReference>
<evidence type="ECO:0000313" key="2">
    <source>
        <dbReference type="EMBL" id="CAK7219355.1"/>
    </source>
</evidence>
<reference evidence="2 3" key="1">
    <citation type="submission" date="2024-01" db="EMBL/GenBank/DDBJ databases">
        <authorList>
            <person name="Allen C."/>
            <person name="Tagirdzhanova G."/>
        </authorList>
    </citation>
    <scope>NUCLEOTIDE SEQUENCE [LARGE SCALE GENOMIC DNA]</scope>
</reference>
<protein>
    <recommendedName>
        <fullName evidence="4">Protein kinase domain-containing protein</fullName>
    </recommendedName>
</protein>
<dbReference type="EMBL" id="CAWUHB010000017">
    <property type="protein sequence ID" value="CAK7219355.1"/>
    <property type="molecule type" value="Genomic_DNA"/>
</dbReference>
<evidence type="ECO:0000256" key="1">
    <source>
        <dbReference type="SAM" id="MobiDB-lite"/>
    </source>
</evidence>
<dbReference type="InterPro" id="IPR011009">
    <property type="entry name" value="Kinase-like_dom_sf"/>
</dbReference>
<comment type="caution">
    <text evidence="2">The sequence shown here is derived from an EMBL/GenBank/DDBJ whole genome shotgun (WGS) entry which is preliminary data.</text>
</comment>
<sequence>MHMRTILRETSVYIHLPPHRRLLPFYGCSASPTSASITLGYCKNGNLYDYLEAHPEATLCQRDDLSLRIIDFGGSAIDGDIPLAAEAEGYFLPHPPPWECTKDTDIFALGSTFYHILTGHRPHQDRAPQDDITASFERKEYAADLQDLLISDIILRCWKSEHRYAVDVMNELIPLMDQFRPEAKQDDEKNEKKVDSQSG</sequence>
<evidence type="ECO:0008006" key="4">
    <source>
        <dbReference type="Google" id="ProtNLM"/>
    </source>
</evidence>
<name>A0ABP0BIB1_9PEZI</name>
<proteinExistence type="predicted"/>
<dbReference type="SUPFAM" id="SSF56112">
    <property type="entry name" value="Protein kinase-like (PK-like)"/>
    <property type="match status" value="1"/>
</dbReference>